<reference evidence="22 23" key="1">
    <citation type="journal article" date="2017" name="Mol. Biol. Evol.">
        <title>The 4-celled Tetrabaena socialis nuclear genome reveals the essential components for genetic control of cell number at the origin of multicellularity in the volvocine lineage.</title>
        <authorList>
            <person name="Featherston J."/>
            <person name="Arakaki Y."/>
            <person name="Hanschen E.R."/>
            <person name="Ferris P.J."/>
            <person name="Michod R.E."/>
            <person name="Olson B.J.S.C."/>
            <person name="Nozaki H."/>
            <person name="Durand P.M."/>
        </authorList>
    </citation>
    <scope>NUCLEOTIDE SEQUENCE [LARGE SCALE GENOMIC DNA]</scope>
    <source>
        <strain evidence="22 23">NIES-571</strain>
    </source>
</reference>
<evidence type="ECO:0000256" key="5">
    <source>
        <dbReference type="ARBA" id="ARBA00022989"/>
    </source>
</evidence>
<dbReference type="GO" id="GO:0005783">
    <property type="term" value="C:endoplasmic reticulum"/>
    <property type="evidence" value="ECO:0007669"/>
    <property type="project" value="TreeGrafter"/>
</dbReference>
<proteinExistence type="predicted"/>
<dbReference type="OrthoDB" id="410651at2759"/>
<dbReference type="GO" id="GO:0004464">
    <property type="term" value="F:leukotriene-C4 synthase activity"/>
    <property type="evidence" value="ECO:0007669"/>
    <property type="project" value="UniProtKB-EC"/>
</dbReference>
<sequence length="183" mass="19538">MQLAVARPPVLSRPCRGPQRKANVARSSAIAAPMSLVLPANFGWIAGVVVGSYAVHHGFMAFHVMKARKRFGVSYPTLYATAEECPSAESRKAFNCVQRGHQNSLENQPIFLALLLTAGLKHPLTAAAAGALYLIGRVMYMQGYATGDPNARMRGSIMYVGLLTLLGVVGKWAVQTAVAAIAK</sequence>
<dbReference type="EMBL" id="PGGS01000002">
    <property type="protein sequence ID" value="PNH12866.1"/>
    <property type="molecule type" value="Genomic_DNA"/>
</dbReference>
<evidence type="ECO:0000256" key="16">
    <source>
        <dbReference type="ARBA" id="ARBA00049298"/>
    </source>
</evidence>
<keyword evidence="10" id="KW-0564">Palmitate</keyword>
<evidence type="ECO:0000256" key="14">
    <source>
        <dbReference type="ARBA" id="ARBA00037916"/>
    </source>
</evidence>
<dbReference type="GO" id="GO:0005741">
    <property type="term" value="C:mitochondrial outer membrane"/>
    <property type="evidence" value="ECO:0007669"/>
    <property type="project" value="UniProtKB-SubCell"/>
</dbReference>
<gene>
    <name evidence="22" type="ORF">TSOC_000120</name>
</gene>
<comment type="subcellular location">
    <subcellularLocation>
        <location evidence="1">Mitochondrion outer membrane</location>
        <topology evidence="1">Multi-pass membrane protein</topology>
    </subcellularLocation>
</comment>
<keyword evidence="6" id="KW-0560">Oxidoreductase</keyword>
<keyword evidence="3 21" id="KW-0812">Transmembrane</keyword>
<accession>A0A2J8AK15</accession>
<evidence type="ECO:0000256" key="20">
    <source>
        <dbReference type="ARBA" id="ARBA00076908"/>
    </source>
</evidence>
<dbReference type="GO" id="GO:0004602">
    <property type="term" value="F:glutathione peroxidase activity"/>
    <property type="evidence" value="ECO:0007669"/>
    <property type="project" value="TreeGrafter"/>
</dbReference>
<evidence type="ECO:0000256" key="11">
    <source>
        <dbReference type="ARBA" id="ARBA00023239"/>
    </source>
</evidence>
<dbReference type="Gene3D" id="1.20.120.550">
    <property type="entry name" value="Membrane associated eicosanoid/glutathione metabolism-like domain"/>
    <property type="match status" value="1"/>
</dbReference>
<comment type="caution">
    <text evidence="22">The sequence shown here is derived from an EMBL/GenBank/DDBJ whole genome shotgun (WGS) entry which is preliminary data.</text>
</comment>
<evidence type="ECO:0000256" key="17">
    <source>
        <dbReference type="ARBA" id="ARBA00051411"/>
    </source>
</evidence>
<evidence type="ECO:0000256" key="3">
    <source>
        <dbReference type="ARBA" id="ARBA00022692"/>
    </source>
</evidence>
<evidence type="ECO:0000256" key="12">
    <source>
        <dbReference type="ARBA" id="ARBA00023288"/>
    </source>
</evidence>
<comment type="catalytic activity">
    <reaction evidence="16">
        <text>leukotriene C4 = leukotriene A4 + glutathione</text>
        <dbReference type="Rhea" id="RHEA:17617"/>
        <dbReference type="ChEBI" id="CHEBI:57463"/>
        <dbReference type="ChEBI" id="CHEBI:57925"/>
        <dbReference type="ChEBI" id="CHEBI:57973"/>
        <dbReference type="EC" id="4.4.1.20"/>
    </reaction>
    <physiologicalReaction direction="right-to-left" evidence="16">
        <dbReference type="Rhea" id="RHEA:17619"/>
    </physiologicalReaction>
</comment>
<keyword evidence="12" id="KW-0449">Lipoprotein</keyword>
<dbReference type="PANTHER" id="PTHR10250">
    <property type="entry name" value="MICROSOMAL GLUTATHIONE S-TRANSFERASE"/>
    <property type="match status" value="1"/>
</dbReference>
<keyword evidence="9 21" id="KW-0472">Membrane</keyword>
<evidence type="ECO:0000256" key="4">
    <source>
        <dbReference type="ARBA" id="ARBA00022787"/>
    </source>
</evidence>
<feature type="transmembrane region" description="Helical" evidence="21">
    <location>
        <begin position="156"/>
        <end position="174"/>
    </location>
</feature>
<evidence type="ECO:0000256" key="15">
    <source>
        <dbReference type="ARBA" id="ARBA00039056"/>
    </source>
</evidence>
<dbReference type="InterPro" id="IPR001129">
    <property type="entry name" value="Membr-assoc_MAPEG"/>
</dbReference>
<dbReference type="Pfam" id="PF01124">
    <property type="entry name" value="MAPEG"/>
    <property type="match status" value="1"/>
</dbReference>
<comment type="pathway">
    <text evidence="14">Lipid metabolism; arachidonate metabolism.</text>
</comment>
<evidence type="ECO:0000256" key="9">
    <source>
        <dbReference type="ARBA" id="ARBA00023136"/>
    </source>
</evidence>
<dbReference type="Proteomes" id="UP000236333">
    <property type="component" value="Unassembled WGS sequence"/>
</dbReference>
<evidence type="ECO:0000256" key="8">
    <source>
        <dbReference type="ARBA" id="ARBA00023128"/>
    </source>
</evidence>
<evidence type="ECO:0000256" key="1">
    <source>
        <dbReference type="ARBA" id="ARBA00004374"/>
    </source>
</evidence>
<evidence type="ECO:0000256" key="10">
    <source>
        <dbReference type="ARBA" id="ARBA00023139"/>
    </source>
</evidence>
<evidence type="ECO:0000256" key="19">
    <source>
        <dbReference type="ARBA" id="ARBA00075145"/>
    </source>
</evidence>
<dbReference type="SUPFAM" id="SSF161084">
    <property type="entry name" value="MAPEG domain-like"/>
    <property type="match status" value="1"/>
</dbReference>
<dbReference type="InterPro" id="IPR050997">
    <property type="entry name" value="MAPEG"/>
</dbReference>
<dbReference type="AlphaFoldDB" id="A0A2J8AK15"/>
<evidence type="ECO:0000256" key="7">
    <source>
        <dbReference type="ARBA" id="ARBA00023098"/>
    </source>
</evidence>
<evidence type="ECO:0000313" key="22">
    <source>
        <dbReference type="EMBL" id="PNH12866.1"/>
    </source>
</evidence>
<evidence type="ECO:0000256" key="13">
    <source>
        <dbReference type="ARBA" id="ARBA00037884"/>
    </source>
</evidence>
<keyword evidence="23" id="KW-1185">Reference proteome</keyword>
<comment type="pathway">
    <text evidence="13">Lipid metabolism; leukotriene C4 biosynthesis.</text>
</comment>
<dbReference type="PANTHER" id="PTHR10250:SF26">
    <property type="entry name" value="GLUTATHIONE S-TRANSFERASE 3, MITOCHONDRIAL"/>
    <property type="match status" value="1"/>
</dbReference>
<keyword evidence="2 22" id="KW-0808">Transferase</keyword>
<comment type="catalytic activity">
    <reaction evidence="17">
        <text>15-deoxy-Delta(12,14)-prostaglandin J2 + glutathione = 15-deoxy-Delta(12,14)-prostaglandin J2-S-(R)-glutathione</text>
        <dbReference type="Rhea" id="RHEA:75963"/>
        <dbReference type="ChEBI" id="CHEBI:57925"/>
        <dbReference type="ChEBI" id="CHEBI:85236"/>
        <dbReference type="ChEBI" id="CHEBI:194498"/>
    </reaction>
    <physiologicalReaction direction="left-to-right" evidence="17">
        <dbReference type="Rhea" id="RHEA:75964"/>
    </physiologicalReaction>
</comment>
<keyword evidence="5 21" id="KW-1133">Transmembrane helix</keyword>
<keyword evidence="11" id="KW-0456">Lyase</keyword>
<evidence type="ECO:0000256" key="21">
    <source>
        <dbReference type="SAM" id="Phobius"/>
    </source>
</evidence>
<organism evidence="22 23">
    <name type="scientific">Tetrabaena socialis</name>
    <dbReference type="NCBI Taxonomy" id="47790"/>
    <lineage>
        <taxon>Eukaryota</taxon>
        <taxon>Viridiplantae</taxon>
        <taxon>Chlorophyta</taxon>
        <taxon>core chlorophytes</taxon>
        <taxon>Chlorophyceae</taxon>
        <taxon>CS clade</taxon>
        <taxon>Chlamydomonadales</taxon>
        <taxon>Tetrabaenaceae</taxon>
        <taxon>Tetrabaena</taxon>
    </lineage>
</organism>
<keyword evidence="8" id="KW-0496">Mitochondrion</keyword>
<name>A0A2J8AK15_9CHLO</name>
<dbReference type="GO" id="GO:0006691">
    <property type="term" value="P:leukotriene metabolic process"/>
    <property type="evidence" value="ECO:0007669"/>
    <property type="project" value="UniProtKB-ARBA"/>
</dbReference>
<dbReference type="GO" id="GO:0005635">
    <property type="term" value="C:nuclear envelope"/>
    <property type="evidence" value="ECO:0007669"/>
    <property type="project" value="TreeGrafter"/>
</dbReference>
<dbReference type="GO" id="GO:0006629">
    <property type="term" value="P:lipid metabolic process"/>
    <property type="evidence" value="ECO:0007669"/>
    <property type="project" value="UniProtKB-KW"/>
</dbReference>
<evidence type="ECO:0000256" key="2">
    <source>
        <dbReference type="ARBA" id="ARBA00022679"/>
    </source>
</evidence>
<dbReference type="FunFam" id="1.20.120.550:FF:000004">
    <property type="entry name" value="Microsomal glutathione S-transferase 3"/>
    <property type="match status" value="1"/>
</dbReference>
<dbReference type="EC" id="4.4.1.20" evidence="15"/>
<keyword evidence="4" id="KW-1000">Mitochondrion outer membrane</keyword>
<dbReference type="GO" id="GO:0004364">
    <property type="term" value="F:glutathione transferase activity"/>
    <property type="evidence" value="ECO:0007669"/>
    <property type="project" value="TreeGrafter"/>
</dbReference>
<feature type="transmembrane region" description="Helical" evidence="21">
    <location>
        <begin position="110"/>
        <end position="136"/>
    </location>
</feature>
<keyword evidence="7" id="KW-0443">Lipid metabolism</keyword>
<protein>
    <recommendedName>
        <fullName evidence="18">Glutathione S-transferase 3, mitochondrial</fullName>
        <ecNumber evidence="15">4.4.1.20</ecNumber>
    </recommendedName>
    <alternativeName>
        <fullName evidence="19">Glutathione peroxidase MGST3</fullName>
    </alternativeName>
    <alternativeName>
        <fullName evidence="20">LTC4 synthase MGST3</fullName>
    </alternativeName>
</protein>
<dbReference type="InterPro" id="IPR023352">
    <property type="entry name" value="MAPEG-like_dom_sf"/>
</dbReference>
<evidence type="ECO:0000256" key="18">
    <source>
        <dbReference type="ARBA" id="ARBA00069748"/>
    </source>
</evidence>
<evidence type="ECO:0000256" key="6">
    <source>
        <dbReference type="ARBA" id="ARBA00023002"/>
    </source>
</evidence>
<evidence type="ECO:0000313" key="23">
    <source>
        <dbReference type="Proteomes" id="UP000236333"/>
    </source>
</evidence>